<keyword evidence="3" id="KW-0547">Nucleotide-binding</keyword>
<gene>
    <name evidence="7" type="ORF">WQ57_07740</name>
</gene>
<dbReference type="RefSeq" id="WP_046523182.1">
    <property type="nucleotide sequence ID" value="NZ_LAYY01000007.1"/>
</dbReference>
<accession>A0A0M2SXQ6</accession>
<organism evidence="7 8">
    <name type="scientific">Mesobacillus campisalis</name>
    <dbReference type="NCBI Taxonomy" id="1408103"/>
    <lineage>
        <taxon>Bacteria</taxon>
        <taxon>Bacillati</taxon>
        <taxon>Bacillota</taxon>
        <taxon>Bacilli</taxon>
        <taxon>Bacillales</taxon>
        <taxon>Bacillaceae</taxon>
        <taxon>Mesobacillus</taxon>
    </lineage>
</organism>
<evidence type="ECO:0000256" key="5">
    <source>
        <dbReference type="ARBA" id="ARBA00022840"/>
    </source>
</evidence>
<keyword evidence="4 7" id="KW-0418">Kinase</keyword>
<dbReference type="Proteomes" id="UP000034166">
    <property type="component" value="Unassembled WGS sequence"/>
</dbReference>
<evidence type="ECO:0000256" key="1">
    <source>
        <dbReference type="ARBA" id="ARBA00022490"/>
    </source>
</evidence>
<keyword evidence="8" id="KW-1185">Reference proteome</keyword>
<keyword evidence="6" id="KW-0173">Coenzyme A biosynthesis</keyword>
<dbReference type="GO" id="GO:0005524">
    <property type="term" value="F:ATP binding"/>
    <property type="evidence" value="ECO:0007669"/>
    <property type="project" value="UniProtKB-KW"/>
</dbReference>
<evidence type="ECO:0000313" key="7">
    <source>
        <dbReference type="EMBL" id="KKK38491.1"/>
    </source>
</evidence>
<dbReference type="SUPFAM" id="SSF53067">
    <property type="entry name" value="Actin-like ATPase domain"/>
    <property type="match status" value="1"/>
</dbReference>
<dbReference type="InterPro" id="IPR004567">
    <property type="entry name" value="Type_II_PanK"/>
</dbReference>
<keyword evidence="1" id="KW-0963">Cytoplasm</keyword>
<dbReference type="AlphaFoldDB" id="A0A0M2SXQ6"/>
<dbReference type="GO" id="GO:0005829">
    <property type="term" value="C:cytosol"/>
    <property type="evidence" value="ECO:0007669"/>
    <property type="project" value="TreeGrafter"/>
</dbReference>
<dbReference type="PATRIC" id="fig|1408103.3.peg.1742"/>
<evidence type="ECO:0000256" key="4">
    <source>
        <dbReference type="ARBA" id="ARBA00022777"/>
    </source>
</evidence>
<evidence type="ECO:0000256" key="2">
    <source>
        <dbReference type="ARBA" id="ARBA00022679"/>
    </source>
</evidence>
<dbReference type="PANTHER" id="PTHR12280:SF20">
    <property type="entry name" value="4'-PHOSPHOPANTETHEINE PHOSPHATASE"/>
    <property type="match status" value="1"/>
</dbReference>
<dbReference type="PIRSF" id="PIRSF036940">
    <property type="entry name" value="PanK_bac_aCoA"/>
    <property type="match status" value="1"/>
</dbReference>
<dbReference type="OrthoDB" id="358216at2"/>
<name>A0A0M2SXQ6_9BACI</name>
<dbReference type="GO" id="GO:0004594">
    <property type="term" value="F:pantothenate kinase activity"/>
    <property type="evidence" value="ECO:0007669"/>
    <property type="project" value="InterPro"/>
</dbReference>
<keyword evidence="5" id="KW-0067">ATP-binding</keyword>
<dbReference type="PANTHER" id="PTHR12280">
    <property type="entry name" value="PANTOTHENATE KINASE"/>
    <property type="match status" value="1"/>
</dbReference>
<dbReference type="InterPro" id="IPR011602">
    <property type="entry name" value="Type_II_PanK_bac"/>
</dbReference>
<evidence type="ECO:0000313" key="8">
    <source>
        <dbReference type="Proteomes" id="UP000034166"/>
    </source>
</evidence>
<keyword evidence="2" id="KW-0808">Transferase</keyword>
<sequence length="268" mass="28598">MTRKKLGIDAGGSLIKIVIEEGGRFHYKWYPIGQLKQSAAWMAIAAQGAKVSLTGGKALFIRQHYFPEAEIVPEFTAVCSGAAFLLKQSGETALEKYLIANIGTGTSWYLVDAQQHQRVLGSGLGGGTFMGLANLLAGQKEFSEYVTLASSGNKGKVDLLVQDIYEEAPPIDGSLTASNFAKAAYSNGHSYRDRLAAAINMLAENLVLLSKQTAAIHQTDDIVYIGSTLTGNQPLQAGLELYSSMLGLHPHTLRNGEYSGALGAILST</sequence>
<dbReference type="Gene3D" id="3.30.420.40">
    <property type="match status" value="1"/>
</dbReference>
<dbReference type="Pfam" id="PF03630">
    <property type="entry name" value="Fumble"/>
    <property type="match status" value="1"/>
</dbReference>
<proteinExistence type="predicted"/>
<evidence type="ECO:0000256" key="3">
    <source>
        <dbReference type="ARBA" id="ARBA00022741"/>
    </source>
</evidence>
<dbReference type="EMBL" id="LAYY01000007">
    <property type="protein sequence ID" value="KKK38491.1"/>
    <property type="molecule type" value="Genomic_DNA"/>
</dbReference>
<reference evidence="7 8" key="1">
    <citation type="submission" date="2015-04" db="EMBL/GenBank/DDBJ databases">
        <title>Taxonomic description and genome sequence of Bacillus campisalis sp. nov., a novel member of the genus Bacillus isolated from solar saltern.</title>
        <authorList>
            <person name="Mathan Kumar R."/>
            <person name="Kaur G."/>
            <person name="Kumar A."/>
            <person name="Singh N.K."/>
            <person name="Kaur N."/>
            <person name="Kumar N."/>
            <person name="Mayilraj S."/>
        </authorList>
    </citation>
    <scope>NUCLEOTIDE SEQUENCE [LARGE SCALE GENOMIC DNA]</scope>
    <source>
        <strain evidence="7 8">SA2-6</strain>
    </source>
</reference>
<evidence type="ECO:0000256" key="6">
    <source>
        <dbReference type="ARBA" id="ARBA00022993"/>
    </source>
</evidence>
<protein>
    <submittedName>
        <fullName evidence="7">Pantothenate kinase</fullName>
    </submittedName>
</protein>
<dbReference type="GO" id="GO:0015937">
    <property type="term" value="P:coenzyme A biosynthetic process"/>
    <property type="evidence" value="ECO:0007669"/>
    <property type="project" value="UniProtKB-KW"/>
</dbReference>
<dbReference type="InterPro" id="IPR043129">
    <property type="entry name" value="ATPase_NBD"/>
</dbReference>
<dbReference type="CDD" id="cd24085">
    <property type="entry name" value="ASKHA_NBD_PanK-II_bac"/>
    <property type="match status" value="1"/>
</dbReference>
<comment type="caution">
    <text evidence="7">The sequence shown here is derived from an EMBL/GenBank/DDBJ whole genome shotgun (WGS) entry which is preliminary data.</text>
</comment>